<keyword evidence="2" id="KW-0472">Membrane</keyword>
<keyword evidence="2" id="KW-0812">Transmembrane</keyword>
<keyword evidence="2" id="KW-1133">Transmembrane helix</keyword>
<evidence type="ECO:0000313" key="4">
    <source>
        <dbReference type="Proteomes" id="UP001597131"/>
    </source>
</evidence>
<feature type="compositionally biased region" description="Basic and acidic residues" evidence="1">
    <location>
        <begin position="108"/>
        <end position="123"/>
    </location>
</feature>
<accession>A0ABW3NP28</accession>
<evidence type="ECO:0008006" key="5">
    <source>
        <dbReference type="Google" id="ProtNLM"/>
    </source>
</evidence>
<dbReference type="RefSeq" id="WP_380742325.1">
    <property type="nucleotide sequence ID" value="NZ_JBHTLI010000001.1"/>
</dbReference>
<gene>
    <name evidence="3" type="ORF">ACFQ3Q_01770</name>
</gene>
<evidence type="ECO:0000256" key="1">
    <source>
        <dbReference type="SAM" id="MobiDB-lite"/>
    </source>
</evidence>
<feature type="transmembrane region" description="Helical" evidence="2">
    <location>
        <begin position="47"/>
        <end position="68"/>
    </location>
</feature>
<evidence type="ECO:0000256" key="2">
    <source>
        <dbReference type="SAM" id="Phobius"/>
    </source>
</evidence>
<feature type="region of interest" description="Disordered" evidence="1">
    <location>
        <begin position="82"/>
        <end position="174"/>
    </location>
</feature>
<sequence>MKEKKDIDRLYQEKFKDFEATPKEAVWENIAAKLKEKDRKKPFIIPLWYKLGGVAAALAVIVGVAYLLSSNPFSTTPEVVFENPETETNQAETKNNGASSIASEEEEPSAKFEKERIPEKENTQKTSSSDKSSAIAGGGSSASATPAKGASSDPEPSGRQNIAEAEENTAETRQAEPVIAESSSGFAGNNPNSRPGQEIKASGIIADVSENPGDSLSTPQLEKNALAEAEENKKKEEEEEIVENSKEPRLSISTFAAPVYYDNLGSGNPISSEFAENSSKGDVTVAYGINVAYAISDKVKIRSGISKVSMSYNTKDVAFGPSMSPQGISSIDYNNGNNLDIRGGGIQAPTESSSFAGSSFAMTRFEPGSLNQQFGYIEVPVEIEYSLIDKKFGLNLIGGGSSLFLDENTVYLKQNNGNTQLGESNNVRNFSFSTNIGVGLDYDLNDKFRLNLEPIFKYQLNPFRGTQNVQPYYFGVYTGFSYKF</sequence>
<reference evidence="4" key="1">
    <citation type="journal article" date="2019" name="Int. J. Syst. Evol. Microbiol.">
        <title>The Global Catalogue of Microorganisms (GCM) 10K type strain sequencing project: providing services to taxonomists for standard genome sequencing and annotation.</title>
        <authorList>
            <consortium name="The Broad Institute Genomics Platform"/>
            <consortium name="The Broad Institute Genome Sequencing Center for Infectious Disease"/>
            <person name="Wu L."/>
            <person name="Ma J."/>
        </authorList>
    </citation>
    <scope>NUCLEOTIDE SEQUENCE [LARGE SCALE GENOMIC DNA]</scope>
    <source>
        <strain evidence="4">CCUG 64793</strain>
    </source>
</reference>
<feature type="region of interest" description="Disordered" evidence="1">
    <location>
        <begin position="226"/>
        <end position="247"/>
    </location>
</feature>
<comment type="caution">
    <text evidence="3">The sequence shown here is derived from an EMBL/GenBank/DDBJ whole genome shotgun (WGS) entry which is preliminary data.</text>
</comment>
<feature type="compositionally biased region" description="Polar residues" evidence="1">
    <location>
        <begin position="86"/>
        <end position="97"/>
    </location>
</feature>
<dbReference type="EMBL" id="JBHTLI010000001">
    <property type="protein sequence ID" value="MFD1094464.1"/>
    <property type="molecule type" value="Genomic_DNA"/>
</dbReference>
<organism evidence="3 4">
    <name type="scientific">Salegentibacter chungangensis</name>
    <dbReference type="NCBI Taxonomy" id="1335724"/>
    <lineage>
        <taxon>Bacteria</taxon>
        <taxon>Pseudomonadati</taxon>
        <taxon>Bacteroidota</taxon>
        <taxon>Flavobacteriia</taxon>
        <taxon>Flavobacteriales</taxon>
        <taxon>Flavobacteriaceae</taxon>
        <taxon>Salegentibacter</taxon>
    </lineage>
</organism>
<evidence type="ECO:0000313" key="3">
    <source>
        <dbReference type="EMBL" id="MFD1094464.1"/>
    </source>
</evidence>
<proteinExistence type="predicted"/>
<dbReference type="Proteomes" id="UP001597131">
    <property type="component" value="Unassembled WGS sequence"/>
</dbReference>
<keyword evidence="4" id="KW-1185">Reference proteome</keyword>
<feature type="compositionally biased region" description="Low complexity" evidence="1">
    <location>
        <begin position="127"/>
        <end position="152"/>
    </location>
</feature>
<name>A0ABW3NP28_9FLAO</name>
<protein>
    <recommendedName>
        <fullName evidence="5">Outer membrane protein beta-barrel domain-containing protein</fullName>
    </recommendedName>
</protein>